<keyword evidence="1" id="KW-0812">Transmembrane</keyword>
<dbReference type="Proteomes" id="UP000802392">
    <property type="component" value="Unassembled WGS sequence"/>
</dbReference>
<reference evidence="2 3" key="1">
    <citation type="submission" date="2020-03" db="EMBL/GenBank/DDBJ databases">
        <title>Genomic Encyclopedia of Type Strains, Phase III (KMG-III): the genomes of soil and plant-associated and newly described type strains.</title>
        <authorList>
            <person name="Whitman W."/>
        </authorList>
    </citation>
    <scope>NUCLEOTIDE SEQUENCE [LARGE SCALE GENOMIC DNA]</scope>
    <source>
        <strain evidence="2 3">CECT 4207</strain>
    </source>
</reference>
<keyword evidence="3" id="KW-1185">Reference proteome</keyword>
<feature type="transmembrane region" description="Helical" evidence="1">
    <location>
        <begin position="309"/>
        <end position="333"/>
    </location>
</feature>
<gene>
    <name evidence="2" type="ORF">FHR86_002997</name>
</gene>
<feature type="transmembrane region" description="Helical" evidence="1">
    <location>
        <begin position="200"/>
        <end position="217"/>
    </location>
</feature>
<feature type="transmembrane region" description="Helical" evidence="1">
    <location>
        <begin position="42"/>
        <end position="63"/>
    </location>
</feature>
<evidence type="ECO:0000313" key="3">
    <source>
        <dbReference type="Proteomes" id="UP000802392"/>
    </source>
</evidence>
<feature type="transmembrane region" description="Helical" evidence="1">
    <location>
        <begin position="89"/>
        <end position="106"/>
    </location>
</feature>
<feature type="transmembrane region" description="Helical" evidence="1">
    <location>
        <begin position="386"/>
        <end position="406"/>
    </location>
</feature>
<feature type="transmembrane region" description="Helical" evidence="1">
    <location>
        <begin position="412"/>
        <end position="430"/>
    </location>
</feature>
<protein>
    <recommendedName>
        <fullName evidence="4">ABC transporter permease</fullName>
    </recommendedName>
</protein>
<name>A0ABX0TJC4_9MICC</name>
<evidence type="ECO:0000313" key="2">
    <source>
        <dbReference type="EMBL" id="NIJ02653.1"/>
    </source>
</evidence>
<proteinExistence type="predicted"/>
<feature type="transmembrane region" description="Helical" evidence="1">
    <location>
        <begin position="137"/>
        <end position="157"/>
    </location>
</feature>
<feature type="transmembrane region" description="Helical" evidence="1">
    <location>
        <begin position="463"/>
        <end position="482"/>
    </location>
</feature>
<feature type="transmembrane region" description="Helical" evidence="1">
    <location>
        <begin position="169"/>
        <end position="188"/>
    </location>
</feature>
<feature type="transmembrane region" description="Helical" evidence="1">
    <location>
        <begin position="339"/>
        <end position="361"/>
    </location>
</feature>
<organism evidence="2 3">
    <name type="scientific">Paenarthrobacter ilicis</name>
    <dbReference type="NCBI Taxonomy" id="43665"/>
    <lineage>
        <taxon>Bacteria</taxon>
        <taxon>Bacillati</taxon>
        <taxon>Actinomycetota</taxon>
        <taxon>Actinomycetes</taxon>
        <taxon>Micrococcales</taxon>
        <taxon>Micrococcaceae</taxon>
        <taxon>Paenarthrobacter</taxon>
    </lineage>
</organism>
<accession>A0ABX0TJC4</accession>
<dbReference type="Pfam" id="PF19814">
    <property type="entry name" value="DUF6297"/>
    <property type="match status" value="1"/>
</dbReference>
<comment type="caution">
    <text evidence="2">The sequence shown here is derived from an EMBL/GenBank/DDBJ whole genome shotgun (WGS) entry which is preliminary data.</text>
</comment>
<dbReference type="EMBL" id="JAAOZD010000006">
    <property type="protein sequence ID" value="NIJ02653.1"/>
    <property type="molecule type" value="Genomic_DNA"/>
</dbReference>
<evidence type="ECO:0000256" key="1">
    <source>
        <dbReference type="SAM" id="Phobius"/>
    </source>
</evidence>
<dbReference type="RefSeq" id="WP_167268077.1">
    <property type="nucleotide sequence ID" value="NZ_BAAAVO010000009.1"/>
</dbReference>
<evidence type="ECO:0008006" key="4">
    <source>
        <dbReference type="Google" id="ProtNLM"/>
    </source>
</evidence>
<keyword evidence="1" id="KW-0472">Membrane</keyword>
<keyword evidence="1" id="KW-1133">Transmembrane helix</keyword>
<dbReference type="InterPro" id="IPR046264">
    <property type="entry name" value="DUF6297"/>
</dbReference>
<sequence>MVISDQAPGSRTLATDIVRFTRRSARQYRRSRISLADRFIDLYSWGLGLGVSLTIAAAFVLALRNEIAARQDQADSIIRSAWFHLPEPFLWTSVTFVVLLAVSNLARKLGPLMVNGPEGAWWLPLPVDRGPMVLPPFLRHLALTAAAAIIGYFPFSLVTSVDRSIAEHALATLTFGASAMIAVLLAAAQQLGILPARSGRAITVLILAGLSVLPLASASGWPAAAGGMAAVVLLALVARRAGEVGGLELMRGGAVAGHAGASLFLMDSNEVLRALNAGRKRPDGGRAAAFFARPTRTPFRALVRADIVAFLRLSPPLLPPVLWLVGVLAVLLVNGGLPVFVQLAVIVIAGCATASGMGTVARKTAMIPEVDALLPLHPALVRVSRLVMPCMVMALWTAVLATFLVILGAADAGLVLVGALAGAAMGAGSLRAATRTQPDWTAPPVETPFGPVPRAQLGSLVRGLDVTILAMIPLLLALYLGAVPVTVMLVQAVFSAGIIATVALSRPKQA</sequence>